<dbReference type="Pfam" id="PF01823">
    <property type="entry name" value="MACPF"/>
    <property type="match status" value="1"/>
</dbReference>
<keyword evidence="8" id="KW-0732">Signal</keyword>
<dbReference type="EMBL" id="RHFK02000019">
    <property type="protein sequence ID" value="TWW59756.1"/>
    <property type="molecule type" value="Genomic_DNA"/>
</dbReference>
<accession>A0A5C6MXD4</accession>
<evidence type="ECO:0000259" key="9">
    <source>
        <dbReference type="PROSITE" id="PS50004"/>
    </source>
</evidence>
<dbReference type="InterPro" id="IPR020863">
    <property type="entry name" value="MACPF_CS"/>
</dbReference>
<evidence type="ECO:0000256" key="7">
    <source>
        <dbReference type="ARBA" id="ARBA00023157"/>
    </source>
</evidence>
<evidence type="ECO:0000256" key="3">
    <source>
        <dbReference type="ARBA" id="ARBA00009214"/>
    </source>
</evidence>
<comment type="similarity">
    <text evidence="3">Belongs to the complement C6/C7/C8/C9 family.</text>
</comment>
<keyword evidence="6" id="KW-0472">Membrane</keyword>
<name>A0A5C6MXD4_9TELE</name>
<evidence type="ECO:0000256" key="4">
    <source>
        <dbReference type="ARBA" id="ARBA00022525"/>
    </source>
</evidence>
<comment type="caution">
    <text evidence="11">The sequence shown here is derived from an EMBL/GenBank/DDBJ whole genome shotgun (WGS) entry which is preliminary data.</text>
</comment>
<evidence type="ECO:0000256" key="8">
    <source>
        <dbReference type="SAM" id="SignalP"/>
    </source>
</evidence>
<protein>
    <submittedName>
        <fullName evidence="11">Perforin-1</fullName>
    </submittedName>
</protein>
<dbReference type="InterPro" id="IPR052784">
    <property type="entry name" value="Perforin-1_pore-forming"/>
</dbReference>
<dbReference type="Pfam" id="PF00168">
    <property type="entry name" value="C2"/>
    <property type="match status" value="1"/>
</dbReference>
<evidence type="ECO:0000259" key="10">
    <source>
        <dbReference type="PROSITE" id="PS51412"/>
    </source>
</evidence>
<dbReference type="PROSITE" id="PS51412">
    <property type="entry name" value="MACPF_2"/>
    <property type="match status" value="1"/>
</dbReference>
<feature type="domain" description="C2" evidence="9">
    <location>
        <begin position="396"/>
        <end position="511"/>
    </location>
</feature>
<dbReference type="SMART" id="SM00457">
    <property type="entry name" value="MACPF"/>
    <property type="match status" value="1"/>
</dbReference>
<sequence length="569" mass="62969">MIMWPLFLLSCVQASPAASSLVGYIGTPTECAKAHFVPGYNLGGEGFDVVTMERKGAFVIDTETWKTTANGSCKLYRNRYMNQEVQKVPVSVVDWRIFPRCSLKVDSMLYDSAEALVNDSASSVSNNWKVGLEIPLPAGASVGVGLGGSHSRESAFGMQKSKQDRYSFSRQSIQCKVYRYRMSKKPLLNAEFLSAVNALPQYSHGSAQQYRALIDTYGTHYITKVALGGSIKAVTSIKTCEAAINGLSTTEVSDCLSVEASASFAASVKIKAMTEHCEAQKKKLGHSQNYRSMFNERHTEVTGGSIDGTDVLFEGQSNPSVYNNWLKSLKTLPDVVQYELHPLHMVLPAPHPAVKGLKAEVEQYIKNNAIATKCSERCQIGHRSNKRDPCACVCNSSSHIKSNCCPNAKGLATLKVFRLYAQNLYGDTWSKTDGSVEVTYGKMVKRTNIISNNDNPVWGETFEFGPITMSMANKLRFRVYDEDQYWNSDLLGECSFQLHSGKESNSCMLNHGTFFFSYMAECAPSLGGNRCQEYIPASMSPSLKEVFYTRNGVLLGEQDNWPKSKLQHL</sequence>
<dbReference type="Proteomes" id="UP000324091">
    <property type="component" value="Chromosome 6"/>
</dbReference>
<dbReference type="GO" id="GO:0001913">
    <property type="term" value="P:T cell mediated cytotoxicity"/>
    <property type="evidence" value="ECO:0007669"/>
    <property type="project" value="TreeGrafter"/>
</dbReference>
<dbReference type="InterPro" id="IPR035892">
    <property type="entry name" value="C2_domain_sf"/>
</dbReference>
<evidence type="ECO:0000256" key="6">
    <source>
        <dbReference type="ARBA" id="ARBA00023136"/>
    </source>
</evidence>
<feature type="chain" id="PRO_5023060945" evidence="8">
    <location>
        <begin position="18"/>
        <end position="569"/>
    </location>
</feature>
<dbReference type="PROSITE" id="PS00279">
    <property type="entry name" value="MACPF_1"/>
    <property type="match status" value="1"/>
</dbReference>
<dbReference type="AlphaFoldDB" id="A0A5C6MXD4"/>
<dbReference type="GO" id="GO:0031640">
    <property type="term" value="P:killing of cells of another organism"/>
    <property type="evidence" value="ECO:0007669"/>
    <property type="project" value="UniProtKB-KW"/>
</dbReference>
<dbReference type="Gene3D" id="2.60.40.150">
    <property type="entry name" value="C2 domain"/>
    <property type="match status" value="1"/>
</dbReference>
<dbReference type="GO" id="GO:0051607">
    <property type="term" value="P:defense response to virus"/>
    <property type="evidence" value="ECO:0007669"/>
    <property type="project" value="TreeGrafter"/>
</dbReference>
<keyword evidence="7" id="KW-1015">Disulfide bond</keyword>
<dbReference type="InterPro" id="IPR000008">
    <property type="entry name" value="C2_dom"/>
</dbReference>
<evidence type="ECO:0000313" key="11">
    <source>
        <dbReference type="EMBL" id="TWW59756.1"/>
    </source>
</evidence>
<dbReference type="SUPFAM" id="SSF49562">
    <property type="entry name" value="C2 domain (Calcium/lipid-binding domain, CaLB)"/>
    <property type="match status" value="1"/>
</dbReference>
<feature type="signal peptide" evidence="8">
    <location>
        <begin position="1"/>
        <end position="17"/>
    </location>
</feature>
<keyword evidence="4" id="KW-0964">Secreted</keyword>
<dbReference type="InterPro" id="IPR020864">
    <property type="entry name" value="MACPF"/>
</dbReference>
<dbReference type="GO" id="GO:0016020">
    <property type="term" value="C:membrane"/>
    <property type="evidence" value="ECO:0007669"/>
    <property type="project" value="UniProtKB-SubCell"/>
</dbReference>
<keyword evidence="5" id="KW-0204">Cytolysis</keyword>
<reference evidence="11 12" key="1">
    <citation type="submission" date="2019-04" db="EMBL/GenBank/DDBJ databases">
        <title>Chromosome genome assembly for Takifugu flavidus.</title>
        <authorList>
            <person name="Xiao S."/>
        </authorList>
    </citation>
    <scope>NUCLEOTIDE SEQUENCE [LARGE SCALE GENOMIC DNA]</scope>
    <source>
        <strain evidence="11">HTHZ2018</strain>
        <tissue evidence="11">Muscle</tissue>
    </source>
</reference>
<dbReference type="GO" id="GO:0022829">
    <property type="term" value="F:wide pore channel activity"/>
    <property type="evidence" value="ECO:0007669"/>
    <property type="project" value="TreeGrafter"/>
</dbReference>
<keyword evidence="12" id="KW-1185">Reference proteome</keyword>
<evidence type="ECO:0000256" key="1">
    <source>
        <dbReference type="ARBA" id="ARBA00004370"/>
    </source>
</evidence>
<dbReference type="PANTHER" id="PTHR46096:SF5">
    <property type="entry name" value="PERFORIN 1.2 PRECURSOR-RELATED"/>
    <property type="match status" value="1"/>
</dbReference>
<dbReference type="PANTHER" id="PTHR46096">
    <property type="entry name" value="PERFORIN-1"/>
    <property type="match status" value="1"/>
</dbReference>
<feature type="domain" description="MACPF" evidence="10">
    <location>
        <begin position="27"/>
        <end position="372"/>
    </location>
</feature>
<evidence type="ECO:0000256" key="5">
    <source>
        <dbReference type="ARBA" id="ARBA00022852"/>
    </source>
</evidence>
<gene>
    <name evidence="11" type="ORF">D4764_06G0012860</name>
</gene>
<comment type="subcellular location">
    <subcellularLocation>
        <location evidence="1">Membrane</location>
    </subcellularLocation>
    <subcellularLocation>
        <location evidence="2">Secreted</location>
    </subcellularLocation>
</comment>
<dbReference type="SMART" id="SM00239">
    <property type="entry name" value="C2"/>
    <property type="match status" value="1"/>
</dbReference>
<dbReference type="PROSITE" id="PS50004">
    <property type="entry name" value="C2"/>
    <property type="match status" value="1"/>
</dbReference>
<organism evidence="11 12">
    <name type="scientific">Takifugu flavidus</name>
    <name type="common">sansaifugu</name>
    <dbReference type="NCBI Taxonomy" id="433684"/>
    <lineage>
        <taxon>Eukaryota</taxon>
        <taxon>Metazoa</taxon>
        <taxon>Chordata</taxon>
        <taxon>Craniata</taxon>
        <taxon>Vertebrata</taxon>
        <taxon>Euteleostomi</taxon>
        <taxon>Actinopterygii</taxon>
        <taxon>Neopterygii</taxon>
        <taxon>Teleostei</taxon>
        <taxon>Neoteleostei</taxon>
        <taxon>Acanthomorphata</taxon>
        <taxon>Eupercaria</taxon>
        <taxon>Tetraodontiformes</taxon>
        <taxon>Tetradontoidea</taxon>
        <taxon>Tetraodontidae</taxon>
        <taxon>Takifugu</taxon>
    </lineage>
</organism>
<dbReference type="GO" id="GO:0005576">
    <property type="term" value="C:extracellular region"/>
    <property type="evidence" value="ECO:0007669"/>
    <property type="project" value="UniProtKB-SubCell"/>
</dbReference>
<evidence type="ECO:0000256" key="2">
    <source>
        <dbReference type="ARBA" id="ARBA00004613"/>
    </source>
</evidence>
<dbReference type="GO" id="GO:0001771">
    <property type="term" value="P:immunological synapse formation"/>
    <property type="evidence" value="ECO:0007669"/>
    <property type="project" value="TreeGrafter"/>
</dbReference>
<proteinExistence type="inferred from homology"/>
<evidence type="ECO:0000313" key="12">
    <source>
        <dbReference type="Proteomes" id="UP000324091"/>
    </source>
</evidence>